<dbReference type="SMART" id="SM01210">
    <property type="entry name" value="GARS_C"/>
    <property type="match status" value="1"/>
</dbReference>
<evidence type="ECO:0000256" key="2">
    <source>
        <dbReference type="ARBA" id="ARBA00001946"/>
    </source>
</evidence>
<evidence type="ECO:0000256" key="11">
    <source>
        <dbReference type="ARBA" id="ARBA00038345"/>
    </source>
</evidence>
<dbReference type="UniPathway" id="UPA00074">
    <property type="reaction ID" value="UER00125"/>
</dbReference>
<proteinExistence type="inferred from homology"/>
<protein>
    <recommendedName>
        <fullName evidence="4 14">Phosphoribosylamine--glycine ligase</fullName>
        <ecNumber evidence="4 14">6.3.4.13</ecNumber>
    </recommendedName>
    <alternativeName>
        <fullName evidence="14">GARS</fullName>
    </alternativeName>
    <alternativeName>
        <fullName evidence="12 14">Glycinamide ribonucleotide synthetase</fullName>
    </alternativeName>
    <alternativeName>
        <fullName evidence="13 14">Phosphoribosylglycinamide synthetase</fullName>
    </alternativeName>
</protein>
<dbReference type="NCBIfam" id="TIGR00877">
    <property type="entry name" value="purD"/>
    <property type="match status" value="1"/>
</dbReference>
<dbReference type="InterPro" id="IPR011054">
    <property type="entry name" value="Rudment_hybrid_motif"/>
</dbReference>
<dbReference type="Gene3D" id="3.40.50.20">
    <property type="match status" value="1"/>
</dbReference>
<evidence type="ECO:0000256" key="10">
    <source>
        <dbReference type="ARBA" id="ARBA00023211"/>
    </source>
</evidence>
<dbReference type="InterPro" id="IPR037123">
    <property type="entry name" value="PRibGlycinamide_synth_C_sf"/>
</dbReference>
<dbReference type="FunFam" id="3.40.50.20:FF:000006">
    <property type="entry name" value="Phosphoribosylamine--glycine ligase, chloroplastic"/>
    <property type="match status" value="1"/>
</dbReference>
<evidence type="ECO:0000256" key="7">
    <source>
        <dbReference type="ARBA" id="ARBA00022741"/>
    </source>
</evidence>
<dbReference type="SUPFAM" id="SSF51246">
    <property type="entry name" value="Rudiment single hybrid motif"/>
    <property type="match status" value="1"/>
</dbReference>
<keyword evidence="10" id="KW-0464">Manganese</keyword>
<comment type="caution">
    <text evidence="17">The sequence shown here is derived from an EMBL/GenBank/DDBJ whole genome shotgun (WGS) entry which is preliminary data.</text>
</comment>
<dbReference type="EC" id="6.3.4.13" evidence="4 14"/>
<dbReference type="FunFam" id="3.90.600.10:FF:000001">
    <property type="entry name" value="Trifunctional purine biosynthetic protein adenosine-3"/>
    <property type="match status" value="1"/>
</dbReference>
<dbReference type="Gene3D" id="3.30.1490.20">
    <property type="entry name" value="ATP-grasp fold, A domain"/>
    <property type="match status" value="1"/>
</dbReference>
<dbReference type="GO" id="GO:0006189">
    <property type="term" value="P:'de novo' IMP biosynthetic process"/>
    <property type="evidence" value="ECO:0007669"/>
    <property type="project" value="UniProtKB-UniRule"/>
</dbReference>
<dbReference type="PROSITE" id="PS00866">
    <property type="entry name" value="CPSASE_1"/>
    <property type="match status" value="1"/>
</dbReference>
<dbReference type="InterPro" id="IPR020559">
    <property type="entry name" value="PRibGlycinamide_synth_CS"/>
</dbReference>
<evidence type="ECO:0000259" key="16">
    <source>
        <dbReference type="PROSITE" id="PS50975"/>
    </source>
</evidence>
<keyword evidence="8 14" id="KW-0658">Purine biosynthesis</keyword>
<dbReference type="PROSITE" id="PS00184">
    <property type="entry name" value="GARS"/>
    <property type="match status" value="1"/>
</dbReference>
<evidence type="ECO:0000256" key="5">
    <source>
        <dbReference type="ARBA" id="ARBA00022598"/>
    </source>
</evidence>
<comment type="cofactor">
    <cofactor evidence="1">
        <name>Mn(2+)</name>
        <dbReference type="ChEBI" id="CHEBI:29035"/>
    </cofactor>
</comment>
<dbReference type="PANTHER" id="PTHR43472:SF1">
    <property type="entry name" value="PHOSPHORIBOSYLAMINE--GLYCINE LIGASE, CHLOROPLASTIC"/>
    <property type="match status" value="1"/>
</dbReference>
<dbReference type="FunFam" id="3.30.470.20:FF:000018">
    <property type="entry name" value="Trifunctional purine biosynthetic protein adenosine-3"/>
    <property type="match status" value="1"/>
</dbReference>
<dbReference type="InterPro" id="IPR016185">
    <property type="entry name" value="PreATP-grasp_dom_sf"/>
</dbReference>
<keyword evidence="6" id="KW-0479">Metal-binding</keyword>
<keyword evidence="9 15" id="KW-0067">ATP-binding</keyword>
<dbReference type="EMBL" id="PHFL01000039">
    <property type="protein sequence ID" value="RFM24491.1"/>
    <property type="molecule type" value="Genomic_DNA"/>
</dbReference>
<comment type="similarity">
    <text evidence="11 14">Belongs to the GARS family.</text>
</comment>
<evidence type="ECO:0000313" key="17">
    <source>
        <dbReference type="EMBL" id="RFM24491.1"/>
    </source>
</evidence>
<feature type="domain" description="ATP-grasp" evidence="16">
    <location>
        <begin position="110"/>
        <end position="320"/>
    </location>
</feature>
<evidence type="ECO:0000256" key="3">
    <source>
        <dbReference type="ARBA" id="ARBA00005174"/>
    </source>
</evidence>
<dbReference type="SUPFAM" id="SSF52440">
    <property type="entry name" value="PreATP-grasp domain"/>
    <property type="match status" value="1"/>
</dbReference>
<dbReference type="PANTHER" id="PTHR43472">
    <property type="entry name" value="PHOSPHORIBOSYLAMINE--GLYCINE LIGASE"/>
    <property type="match status" value="1"/>
</dbReference>
<dbReference type="Gene3D" id="3.30.470.20">
    <property type="entry name" value="ATP-grasp fold, B domain"/>
    <property type="match status" value="1"/>
</dbReference>
<name>A0A395M1F4_9BACT</name>
<gene>
    <name evidence="14" type="primary">purD</name>
    <name evidence="17" type="ORF">D0433_05765</name>
</gene>
<dbReference type="SUPFAM" id="SSF56059">
    <property type="entry name" value="Glutathione synthetase ATP-binding domain-like"/>
    <property type="match status" value="1"/>
</dbReference>
<evidence type="ECO:0000256" key="9">
    <source>
        <dbReference type="ARBA" id="ARBA00022840"/>
    </source>
</evidence>
<dbReference type="Pfam" id="PF01071">
    <property type="entry name" value="GARS_A"/>
    <property type="match status" value="1"/>
</dbReference>
<dbReference type="GO" id="GO:0009113">
    <property type="term" value="P:purine nucleobase biosynthetic process"/>
    <property type="evidence" value="ECO:0007669"/>
    <property type="project" value="InterPro"/>
</dbReference>
<evidence type="ECO:0000256" key="14">
    <source>
        <dbReference type="HAMAP-Rule" id="MF_00138"/>
    </source>
</evidence>
<evidence type="ECO:0000256" key="4">
    <source>
        <dbReference type="ARBA" id="ARBA00013255"/>
    </source>
</evidence>
<dbReference type="GO" id="GO:0046872">
    <property type="term" value="F:metal ion binding"/>
    <property type="evidence" value="ECO:0007669"/>
    <property type="project" value="UniProtKB-KW"/>
</dbReference>
<comment type="pathway">
    <text evidence="3 14">Purine metabolism; IMP biosynthesis via de novo pathway; N(1)-(5-phospho-D-ribosyl)glycinamide from 5-phospho-alpha-D-ribose 1-diphosphate: step 2/2.</text>
</comment>
<organism evidence="17 18">
    <name type="scientific">Candidatus Thermochlorobacter aerophilus</name>
    <dbReference type="NCBI Taxonomy" id="1868324"/>
    <lineage>
        <taxon>Bacteria</taxon>
        <taxon>Pseudomonadati</taxon>
        <taxon>Chlorobiota</taxon>
        <taxon>Chlorobiia</taxon>
        <taxon>Chlorobiales</taxon>
        <taxon>Candidatus Thermochlorobacteriaceae</taxon>
        <taxon>Candidatus Thermochlorobacter</taxon>
    </lineage>
</organism>
<keyword evidence="5 14" id="KW-0436">Ligase</keyword>
<dbReference type="GO" id="GO:0004637">
    <property type="term" value="F:phosphoribosylamine-glycine ligase activity"/>
    <property type="evidence" value="ECO:0007669"/>
    <property type="project" value="UniProtKB-UniRule"/>
</dbReference>
<dbReference type="SMART" id="SM01209">
    <property type="entry name" value="GARS_A"/>
    <property type="match status" value="1"/>
</dbReference>
<evidence type="ECO:0000313" key="18">
    <source>
        <dbReference type="Proteomes" id="UP000266389"/>
    </source>
</evidence>
<dbReference type="InterPro" id="IPR013815">
    <property type="entry name" value="ATP_grasp_subdomain_1"/>
</dbReference>
<dbReference type="Pfam" id="PF02844">
    <property type="entry name" value="GARS_N"/>
    <property type="match status" value="1"/>
</dbReference>
<dbReference type="Gene3D" id="3.90.600.10">
    <property type="entry name" value="Phosphoribosylglycinamide synthetase, C-terminal domain"/>
    <property type="match status" value="1"/>
</dbReference>
<dbReference type="InterPro" id="IPR005479">
    <property type="entry name" value="CPAse_ATP-bd"/>
</dbReference>
<dbReference type="HAMAP" id="MF_00138">
    <property type="entry name" value="GARS"/>
    <property type="match status" value="1"/>
</dbReference>
<evidence type="ECO:0000256" key="1">
    <source>
        <dbReference type="ARBA" id="ARBA00001936"/>
    </source>
</evidence>
<comment type="cofactor">
    <cofactor evidence="2">
        <name>Mg(2+)</name>
        <dbReference type="ChEBI" id="CHEBI:18420"/>
    </cofactor>
</comment>
<comment type="catalytic activity">
    <reaction evidence="14">
        <text>5-phospho-beta-D-ribosylamine + glycine + ATP = N(1)-(5-phospho-beta-D-ribosyl)glycinamide + ADP + phosphate + H(+)</text>
        <dbReference type="Rhea" id="RHEA:17453"/>
        <dbReference type="ChEBI" id="CHEBI:15378"/>
        <dbReference type="ChEBI" id="CHEBI:30616"/>
        <dbReference type="ChEBI" id="CHEBI:43474"/>
        <dbReference type="ChEBI" id="CHEBI:57305"/>
        <dbReference type="ChEBI" id="CHEBI:58681"/>
        <dbReference type="ChEBI" id="CHEBI:143788"/>
        <dbReference type="ChEBI" id="CHEBI:456216"/>
        <dbReference type="EC" id="6.3.4.13"/>
    </reaction>
</comment>
<dbReference type="InterPro" id="IPR011761">
    <property type="entry name" value="ATP-grasp"/>
</dbReference>
<dbReference type="PROSITE" id="PS50975">
    <property type="entry name" value="ATP_GRASP"/>
    <property type="match status" value="1"/>
</dbReference>
<dbReference type="Pfam" id="PF02843">
    <property type="entry name" value="GARS_C"/>
    <property type="match status" value="1"/>
</dbReference>
<sequence>MKVLIVGGGGREHALAWAVAKSPEVEKIFVAPGNGGIRSLGSIAETVNIASTDLDALVEFAQAQRVDLTIVGPEQPLALGIADRFHQANLKIFAPTQQAAQLETSKAFAKAFMQRHHIPTAPFQHFTQHDAARAYLLERNTYPIVIKASGLASGKGVTVAYHKGDALEALHAIFEKKIFGEAGREVIIEDFMPGEEASIFLMTDGTNYVLLPTAQDHKRVGDDDTGKNTGGMGAYAPAPIVTPELLRKVETQIIQPTLRGMRQEGQLYQGFLYVGLMIEHDEPRVVEFNARLGDPEAQVILPLLRTPLLDIIDALLKGQLASFTLETIPKFAATVVMASQGYPDRYETGKVITGQCHFDGSCHTDSGSEIIVFHSGTRFEHGKLYTAGGRVLSVTAIADTLELAIADAYEAVSHIHFDGAIYRRDIGKKGLARLRSMSSSSFTQRASASKNLAD</sequence>
<dbReference type="AlphaFoldDB" id="A0A395M1F4"/>
<dbReference type="InterPro" id="IPR020562">
    <property type="entry name" value="PRibGlycinamide_synth_N"/>
</dbReference>
<evidence type="ECO:0000256" key="15">
    <source>
        <dbReference type="PROSITE-ProRule" id="PRU00409"/>
    </source>
</evidence>
<evidence type="ECO:0000256" key="8">
    <source>
        <dbReference type="ARBA" id="ARBA00022755"/>
    </source>
</evidence>
<evidence type="ECO:0000256" key="13">
    <source>
        <dbReference type="ARBA" id="ARBA00042864"/>
    </source>
</evidence>
<dbReference type="InterPro" id="IPR020561">
    <property type="entry name" value="PRibGlycinamid_synth_ATP-grasp"/>
</dbReference>
<evidence type="ECO:0000256" key="12">
    <source>
        <dbReference type="ARBA" id="ARBA00042242"/>
    </source>
</evidence>
<keyword evidence="7 15" id="KW-0547">Nucleotide-binding</keyword>
<dbReference type="Proteomes" id="UP000266389">
    <property type="component" value="Unassembled WGS sequence"/>
</dbReference>
<dbReference type="InterPro" id="IPR020560">
    <property type="entry name" value="PRibGlycinamide_synth_C-dom"/>
</dbReference>
<reference evidence="17 18" key="1">
    <citation type="journal article" date="2011" name="ISME J.">
        <title>Community ecology of hot spring cyanobacterial mats: predominant populations and their functional potential.</title>
        <authorList>
            <person name="Klatt C.G."/>
            <person name="Wood J.M."/>
            <person name="Rusch D.B."/>
            <person name="Bateson M.M."/>
            <person name="Hamamura N."/>
            <person name="Heidelberg J.F."/>
            <person name="Grossman A.R."/>
            <person name="Bhaya D."/>
            <person name="Cohan F.M."/>
            <person name="Kuhl M."/>
            <person name="Bryant D.A."/>
            <person name="Ward D.M."/>
        </authorList>
    </citation>
    <scope>NUCLEOTIDE SEQUENCE [LARGE SCALE GENOMIC DNA]</scope>
    <source>
        <strain evidence="17">OS</strain>
    </source>
</reference>
<dbReference type="InterPro" id="IPR000115">
    <property type="entry name" value="PRibGlycinamide_synth"/>
</dbReference>
<dbReference type="GO" id="GO:0005524">
    <property type="term" value="F:ATP binding"/>
    <property type="evidence" value="ECO:0007669"/>
    <property type="project" value="UniProtKB-UniRule"/>
</dbReference>
<evidence type="ECO:0000256" key="6">
    <source>
        <dbReference type="ARBA" id="ARBA00022723"/>
    </source>
</evidence>
<accession>A0A395M1F4</accession>